<dbReference type="Proteomes" id="UP000032633">
    <property type="component" value="Chromosome"/>
</dbReference>
<organism evidence="9 10">
    <name type="scientific">Paenibacillus beijingensis</name>
    <dbReference type="NCBI Taxonomy" id="1126833"/>
    <lineage>
        <taxon>Bacteria</taxon>
        <taxon>Bacillati</taxon>
        <taxon>Bacillota</taxon>
        <taxon>Bacilli</taxon>
        <taxon>Bacillales</taxon>
        <taxon>Paenibacillaceae</taxon>
        <taxon>Paenibacillus</taxon>
    </lineage>
</organism>
<feature type="domain" description="ABC transmembrane type-1" evidence="8">
    <location>
        <begin position="68"/>
        <end position="280"/>
    </location>
</feature>
<evidence type="ECO:0000256" key="7">
    <source>
        <dbReference type="RuleBase" id="RU363032"/>
    </source>
</evidence>
<evidence type="ECO:0000256" key="1">
    <source>
        <dbReference type="ARBA" id="ARBA00004651"/>
    </source>
</evidence>
<evidence type="ECO:0000313" key="9">
    <source>
        <dbReference type="EMBL" id="AJY75137.1"/>
    </source>
</evidence>
<evidence type="ECO:0000256" key="4">
    <source>
        <dbReference type="ARBA" id="ARBA00022692"/>
    </source>
</evidence>
<evidence type="ECO:0000256" key="6">
    <source>
        <dbReference type="ARBA" id="ARBA00023136"/>
    </source>
</evidence>
<keyword evidence="5 7" id="KW-1133">Transmembrane helix</keyword>
<dbReference type="EMBL" id="CP011058">
    <property type="protein sequence ID" value="AJY75137.1"/>
    <property type="molecule type" value="Genomic_DNA"/>
</dbReference>
<keyword evidence="3" id="KW-1003">Cell membrane</keyword>
<dbReference type="PANTHER" id="PTHR30193">
    <property type="entry name" value="ABC TRANSPORTER PERMEASE PROTEIN"/>
    <property type="match status" value="1"/>
</dbReference>
<keyword evidence="10" id="KW-1185">Reference proteome</keyword>
<gene>
    <name evidence="9" type="ORF">VN24_11795</name>
</gene>
<dbReference type="HOGENOM" id="CLU_016047_0_0_9"/>
<protein>
    <submittedName>
        <fullName evidence="9">ABC transporter permease</fullName>
    </submittedName>
</protein>
<dbReference type="PATRIC" id="fig|1126833.4.peg.2578"/>
<reference evidence="10" key="2">
    <citation type="submission" date="2015-03" db="EMBL/GenBank/DDBJ databases">
        <title>Genome sequence of Paenibacillus beijingensis strain DSM 24997T.</title>
        <authorList>
            <person name="Kwak Y."/>
            <person name="Shin J.-H."/>
        </authorList>
    </citation>
    <scope>NUCLEOTIDE SEQUENCE [LARGE SCALE GENOMIC DNA]</scope>
    <source>
        <strain evidence="10">DSM 24997</strain>
    </source>
</reference>
<feature type="transmembrane region" description="Helical" evidence="7">
    <location>
        <begin position="207"/>
        <end position="225"/>
    </location>
</feature>
<keyword evidence="4 7" id="KW-0812">Transmembrane</keyword>
<dbReference type="InterPro" id="IPR000515">
    <property type="entry name" value="MetI-like"/>
</dbReference>
<evidence type="ECO:0000256" key="5">
    <source>
        <dbReference type="ARBA" id="ARBA00022989"/>
    </source>
</evidence>
<feature type="transmembrane region" description="Helical" evidence="7">
    <location>
        <begin position="72"/>
        <end position="93"/>
    </location>
</feature>
<evidence type="ECO:0000256" key="2">
    <source>
        <dbReference type="ARBA" id="ARBA00022448"/>
    </source>
</evidence>
<dbReference type="Gene3D" id="1.10.3720.10">
    <property type="entry name" value="MetI-like"/>
    <property type="match status" value="1"/>
</dbReference>
<feature type="transmembrane region" description="Helical" evidence="7">
    <location>
        <begin position="263"/>
        <end position="284"/>
    </location>
</feature>
<dbReference type="AlphaFoldDB" id="A0A0D5NJI6"/>
<keyword evidence="6 7" id="KW-0472">Membrane</keyword>
<dbReference type="KEGG" id="pbj:VN24_11795"/>
<dbReference type="Pfam" id="PF00528">
    <property type="entry name" value="BPD_transp_1"/>
    <property type="match status" value="1"/>
</dbReference>
<dbReference type="PANTHER" id="PTHR30193:SF37">
    <property type="entry name" value="INNER MEMBRANE ABC TRANSPORTER PERMEASE PROTEIN YCJO"/>
    <property type="match status" value="1"/>
</dbReference>
<dbReference type="CDD" id="cd06261">
    <property type="entry name" value="TM_PBP2"/>
    <property type="match status" value="1"/>
</dbReference>
<dbReference type="PROSITE" id="PS50928">
    <property type="entry name" value="ABC_TM1"/>
    <property type="match status" value="1"/>
</dbReference>
<evidence type="ECO:0000313" key="10">
    <source>
        <dbReference type="Proteomes" id="UP000032633"/>
    </source>
</evidence>
<proteinExistence type="inferred from homology"/>
<comment type="subcellular location">
    <subcellularLocation>
        <location evidence="1 7">Cell membrane</location>
        <topology evidence="1 7">Multi-pass membrane protein</topology>
    </subcellularLocation>
</comment>
<dbReference type="GO" id="GO:0055085">
    <property type="term" value="P:transmembrane transport"/>
    <property type="evidence" value="ECO:0007669"/>
    <property type="project" value="InterPro"/>
</dbReference>
<dbReference type="GO" id="GO:0005886">
    <property type="term" value="C:plasma membrane"/>
    <property type="evidence" value="ECO:0007669"/>
    <property type="project" value="UniProtKB-SubCell"/>
</dbReference>
<dbReference type="SUPFAM" id="SSF161098">
    <property type="entry name" value="MetI-like"/>
    <property type="match status" value="1"/>
</dbReference>
<keyword evidence="2 7" id="KW-0813">Transport</keyword>
<evidence type="ECO:0000256" key="3">
    <source>
        <dbReference type="ARBA" id="ARBA00022475"/>
    </source>
</evidence>
<feature type="transmembrane region" description="Helical" evidence="7">
    <location>
        <begin position="105"/>
        <end position="125"/>
    </location>
</feature>
<dbReference type="OrthoDB" id="152280at2"/>
<dbReference type="InterPro" id="IPR035906">
    <property type="entry name" value="MetI-like_sf"/>
</dbReference>
<reference evidence="9 10" key="1">
    <citation type="journal article" date="2015" name="J. Biotechnol.">
        <title>Complete genome sequence of Paenibacillus beijingensis 7188(T) (=DSM 24997(T)), a novel rhizobacterium from jujube garden soil.</title>
        <authorList>
            <person name="Kwak Y."/>
            <person name="Shin J.H."/>
        </authorList>
    </citation>
    <scope>NUCLEOTIDE SEQUENCE [LARGE SCALE GENOMIC DNA]</scope>
    <source>
        <strain evidence="9 10">DSM 24997</strain>
    </source>
</reference>
<feature type="transmembrane region" description="Helical" evidence="7">
    <location>
        <begin position="12"/>
        <end position="34"/>
    </location>
</feature>
<dbReference type="STRING" id="1126833.VN24_11795"/>
<comment type="similarity">
    <text evidence="7">Belongs to the binding-protein-dependent transport system permease family.</text>
</comment>
<dbReference type="RefSeq" id="WP_045670570.1">
    <property type="nucleotide sequence ID" value="NZ_CP011058.1"/>
</dbReference>
<dbReference type="InterPro" id="IPR051393">
    <property type="entry name" value="ABC_transporter_permease"/>
</dbReference>
<accession>A0A0D5NJI6</accession>
<evidence type="ECO:0000259" key="8">
    <source>
        <dbReference type="PROSITE" id="PS50928"/>
    </source>
</evidence>
<name>A0A0D5NJI6_9BACL</name>
<feature type="transmembrane region" description="Helical" evidence="7">
    <location>
        <begin position="156"/>
        <end position="177"/>
    </location>
</feature>
<sequence length="291" mass="32480">MQRTTGFRTGSLLFLLPALLLFAAYFIYPVGYVVTISLMKWDGLSRPEFVGLRNFMGLFQDDVFRTSIRNNLIWAFAEGFIQVPLAILVALLLSRKPKGWKLLRTIYFFPHVISGIALAMMWSAVYNNEYGLLNGFLQWIGLPQWQHNWLGGLGTAFPSVLAYGLLYIGYFMVIILAEISSIPKSYYEAASIDGATRMQQDWHITLPLIRGAVATCVTLAMVYGLRQFEQVFLLTGGGPANSSSVLVLYLYKELQNFHYGTANALGTVLIAVGVAVIVTVRKLFGAAKYDM</sequence>